<proteinExistence type="inferred from homology"/>
<comment type="subcellular location">
    <subcellularLocation>
        <location evidence="1">Cell inner membrane</location>
        <topology evidence="1">Peripheral membrane protein</topology>
    </subcellularLocation>
</comment>
<evidence type="ECO:0000256" key="7">
    <source>
        <dbReference type="ARBA" id="ARBA00022840"/>
    </source>
</evidence>
<dbReference type="SMART" id="SM00382">
    <property type="entry name" value="AAA"/>
    <property type="match status" value="1"/>
</dbReference>
<keyword evidence="4" id="KW-1003">Cell membrane</keyword>
<evidence type="ECO:0000313" key="12">
    <source>
        <dbReference type="Proteomes" id="UP000476696"/>
    </source>
</evidence>
<keyword evidence="8" id="KW-1278">Translocase</keyword>
<keyword evidence="6" id="KW-0547">Nucleotide-binding</keyword>
<dbReference type="PANTHER" id="PTHR43297">
    <property type="entry name" value="OLIGOPEPTIDE TRANSPORT ATP-BINDING PROTEIN APPD"/>
    <property type="match status" value="1"/>
</dbReference>
<accession>A0A6M2B7V5</accession>
<dbReference type="PROSITE" id="PS00211">
    <property type="entry name" value="ABC_TRANSPORTER_1"/>
    <property type="match status" value="1"/>
</dbReference>
<dbReference type="InterPro" id="IPR003439">
    <property type="entry name" value="ABC_transporter-like_ATP-bd"/>
</dbReference>
<dbReference type="GO" id="GO:0005524">
    <property type="term" value="F:ATP binding"/>
    <property type="evidence" value="ECO:0007669"/>
    <property type="project" value="UniProtKB-KW"/>
</dbReference>
<dbReference type="InterPro" id="IPR017871">
    <property type="entry name" value="ABC_transporter-like_CS"/>
</dbReference>
<feature type="domain" description="ABC transporter" evidence="10">
    <location>
        <begin position="13"/>
        <end position="251"/>
    </location>
</feature>
<evidence type="ECO:0000256" key="3">
    <source>
        <dbReference type="ARBA" id="ARBA00022448"/>
    </source>
</evidence>
<dbReference type="InterPro" id="IPR050388">
    <property type="entry name" value="ABC_Ni/Peptide_Import"/>
</dbReference>
<dbReference type="CDD" id="cd03257">
    <property type="entry name" value="ABC_NikE_OppD_transporters"/>
    <property type="match status" value="1"/>
</dbReference>
<dbReference type="Proteomes" id="UP000476696">
    <property type="component" value="Unassembled WGS sequence"/>
</dbReference>
<dbReference type="Gene3D" id="3.40.50.300">
    <property type="entry name" value="P-loop containing nucleotide triphosphate hydrolases"/>
    <property type="match status" value="1"/>
</dbReference>
<name>A0A6M2B7V5_9GAMM</name>
<dbReference type="AlphaFoldDB" id="A0A6M2B7V5"/>
<organism evidence="11 12">
    <name type="scientific">Rahnella contaminans</name>
    <dbReference type="NCBI Taxonomy" id="2703882"/>
    <lineage>
        <taxon>Bacteria</taxon>
        <taxon>Pseudomonadati</taxon>
        <taxon>Pseudomonadota</taxon>
        <taxon>Gammaproteobacteria</taxon>
        <taxon>Enterobacterales</taxon>
        <taxon>Yersiniaceae</taxon>
        <taxon>Rahnella</taxon>
    </lineage>
</organism>
<protein>
    <submittedName>
        <fullName evidence="11">ABC transporter ATP-binding protein</fullName>
    </submittedName>
</protein>
<dbReference type="GO" id="GO:0005886">
    <property type="term" value="C:plasma membrane"/>
    <property type="evidence" value="ECO:0007669"/>
    <property type="project" value="UniProtKB-SubCell"/>
</dbReference>
<keyword evidence="3" id="KW-0813">Transport</keyword>
<keyword evidence="9" id="KW-0472">Membrane</keyword>
<evidence type="ECO:0000259" key="10">
    <source>
        <dbReference type="PROSITE" id="PS50893"/>
    </source>
</evidence>
<dbReference type="PROSITE" id="PS50893">
    <property type="entry name" value="ABC_TRANSPORTER_2"/>
    <property type="match status" value="1"/>
</dbReference>
<keyword evidence="5" id="KW-0997">Cell inner membrane</keyword>
<evidence type="ECO:0000256" key="9">
    <source>
        <dbReference type="ARBA" id="ARBA00023136"/>
    </source>
</evidence>
<evidence type="ECO:0000256" key="2">
    <source>
        <dbReference type="ARBA" id="ARBA00005417"/>
    </source>
</evidence>
<dbReference type="Pfam" id="PF00005">
    <property type="entry name" value="ABC_tran"/>
    <property type="match status" value="1"/>
</dbReference>
<dbReference type="InterPro" id="IPR027417">
    <property type="entry name" value="P-loop_NTPase"/>
</dbReference>
<evidence type="ECO:0000256" key="1">
    <source>
        <dbReference type="ARBA" id="ARBA00004417"/>
    </source>
</evidence>
<evidence type="ECO:0000313" key="11">
    <source>
        <dbReference type="EMBL" id="NGX88544.1"/>
    </source>
</evidence>
<comment type="similarity">
    <text evidence="2">Belongs to the ABC transporter superfamily.</text>
</comment>
<dbReference type="SUPFAM" id="SSF52540">
    <property type="entry name" value="P-loop containing nucleoside triphosphate hydrolases"/>
    <property type="match status" value="1"/>
</dbReference>
<keyword evidence="12" id="KW-1185">Reference proteome</keyword>
<evidence type="ECO:0000256" key="5">
    <source>
        <dbReference type="ARBA" id="ARBA00022519"/>
    </source>
</evidence>
<gene>
    <name evidence="11" type="ORF">GW579_15810</name>
</gene>
<sequence length="273" mass="28617">MTADRAKNVEPVLEVKGLTLEIAGEQRVTDLCFSVSAGERVCLLGASGSGKSLTAKTITGTPPAGAKLSGSIRVNGIEVCGKHPVTRGAQSRVATVFQDPSTALNPLMTLGKQLNLALPAASADDFAKMLERVGLGEIPNFTARYPAELSGGQRQRLCIALAMQSSSSLLVADEPTTALDVLTQQQVLQVMRDACENAQQPRALLFITHDIAVAAQLCGRALVMENGSLVESAPMAQLLNNPQHAYTRRLVAAAKHSAALHRNASTLSAVAIG</sequence>
<dbReference type="InterPro" id="IPR003593">
    <property type="entry name" value="AAA+_ATPase"/>
</dbReference>
<evidence type="ECO:0000256" key="8">
    <source>
        <dbReference type="ARBA" id="ARBA00022967"/>
    </source>
</evidence>
<dbReference type="GO" id="GO:0016887">
    <property type="term" value="F:ATP hydrolysis activity"/>
    <property type="evidence" value="ECO:0007669"/>
    <property type="project" value="InterPro"/>
</dbReference>
<keyword evidence="7 11" id="KW-0067">ATP-binding</keyword>
<dbReference type="EMBL" id="JAADJS010000003">
    <property type="protein sequence ID" value="NGX88544.1"/>
    <property type="molecule type" value="Genomic_DNA"/>
</dbReference>
<comment type="caution">
    <text evidence="11">The sequence shown here is derived from an EMBL/GenBank/DDBJ whole genome shotgun (WGS) entry which is preliminary data.</text>
</comment>
<dbReference type="PANTHER" id="PTHR43297:SF14">
    <property type="entry name" value="ATPASE AAA-TYPE CORE DOMAIN-CONTAINING PROTEIN"/>
    <property type="match status" value="1"/>
</dbReference>
<reference evidence="11 12" key="1">
    <citation type="submission" date="2020-03" db="EMBL/GenBank/DDBJ databases">
        <title>Rahnella aceri sp. nov., isoated from traditional Jeju Makgeolli.</title>
        <authorList>
            <person name="Kim I.S."/>
            <person name="Jeon D."/>
        </authorList>
    </citation>
    <scope>NUCLEOTIDE SEQUENCE [LARGE SCALE GENOMIC DNA]</scope>
    <source>
        <strain evidence="11 12">Lac-M11</strain>
    </source>
</reference>
<dbReference type="RefSeq" id="WP_206738946.1">
    <property type="nucleotide sequence ID" value="NZ_JAADJS010000003.1"/>
</dbReference>
<evidence type="ECO:0000256" key="6">
    <source>
        <dbReference type="ARBA" id="ARBA00022741"/>
    </source>
</evidence>
<evidence type="ECO:0000256" key="4">
    <source>
        <dbReference type="ARBA" id="ARBA00022475"/>
    </source>
</evidence>